<evidence type="ECO:0000313" key="2">
    <source>
        <dbReference type="Proteomes" id="UP000320672"/>
    </source>
</evidence>
<dbReference type="EMBL" id="CP036262">
    <property type="protein sequence ID" value="QDS94422.1"/>
    <property type="molecule type" value="Genomic_DNA"/>
</dbReference>
<keyword evidence="2" id="KW-1185">Reference proteome</keyword>
<accession>A0A517MHR9</accession>
<dbReference type="AlphaFoldDB" id="A0A517MHR9"/>
<evidence type="ECO:0000313" key="1">
    <source>
        <dbReference type="EMBL" id="QDS94422.1"/>
    </source>
</evidence>
<sequence>MGPFLPAALAIYLSHVLRGRESFRVAFRLLRIGYGAGGLATKALSSHRSSVVQRRRVGFDRVRSPFHKLLMGTAFE</sequence>
<proteinExistence type="predicted"/>
<name>A0A517MHR9_9BACT</name>
<organism evidence="1 2">
    <name type="scientific">Roseimaritima multifibrata</name>
    <dbReference type="NCBI Taxonomy" id="1930274"/>
    <lineage>
        <taxon>Bacteria</taxon>
        <taxon>Pseudomonadati</taxon>
        <taxon>Planctomycetota</taxon>
        <taxon>Planctomycetia</taxon>
        <taxon>Pirellulales</taxon>
        <taxon>Pirellulaceae</taxon>
        <taxon>Roseimaritima</taxon>
    </lineage>
</organism>
<dbReference type="Proteomes" id="UP000320672">
    <property type="component" value="Chromosome"/>
</dbReference>
<reference evidence="1 2" key="1">
    <citation type="submission" date="2019-02" db="EMBL/GenBank/DDBJ databases">
        <title>Deep-cultivation of Planctomycetes and their phenomic and genomic characterization uncovers novel biology.</title>
        <authorList>
            <person name="Wiegand S."/>
            <person name="Jogler M."/>
            <person name="Boedeker C."/>
            <person name="Pinto D."/>
            <person name="Vollmers J."/>
            <person name="Rivas-Marin E."/>
            <person name="Kohn T."/>
            <person name="Peeters S.H."/>
            <person name="Heuer A."/>
            <person name="Rast P."/>
            <person name="Oberbeckmann S."/>
            <person name="Bunk B."/>
            <person name="Jeske O."/>
            <person name="Meyerdierks A."/>
            <person name="Storesund J.E."/>
            <person name="Kallscheuer N."/>
            <person name="Luecker S."/>
            <person name="Lage O.M."/>
            <person name="Pohl T."/>
            <person name="Merkel B.J."/>
            <person name="Hornburger P."/>
            <person name="Mueller R.-W."/>
            <person name="Bruemmer F."/>
            <person name="Labrenz M."/>
            <person name="Spormann A.M."/>
            <person name="Op den Camp H."/>
            <person name="Overmann J."/>
            <person name="Amann R."/>
            <person name="Jetten M.S.M."/>
            <person name="Mascher T."/>
            <person name="Medema M.H."/>
            <person name="Devos D.P."/>
            <person name="Kaster A.-K."/>
            <person name="Ovreas L."/>
            <person name="Rohde M."/>
            <person name="Galperin M.Y."/>
            <person name="Jogler C."/>
        </authorList>
    </citation>
    <scope>NUCLEOTIDE SEQUENCE [LARGE SCALE GENOMIC DNA]</scope>
    <source>
        <strain evidence="1 2">FF011L</strain>
    </source>
</reference>
<protein>
    <submittedName>
        <fullName evidence="1">Uncharacterized protein</fullName>
    </submittedName>
</protein>
<dbReference type="KEGG" id="rml:FF011L_32010"/>
<gene>
    <name evidence="1" type="ORF">FF011L_32010</name>
</gene>